<keyword evidence="1" id="KW-0175">Coiled coil</keyword>
<accession>A0A6M3XSE4</accession>
<evidence type="ECO:0000313" key="2">
    <source>
        <dbReference type="EMBL" id="QJI00703.1"/>
    </source>
</evidence>
<dbReference type="AlphaFoldDB" id="A0A6M3XSE4"/>
<protein>
    <submittedName>
        <fullName evidence="2">Uncharacterized protein</fullName>
    </submittedName>
</protein>
<name>A0A6M3XSE4_9ZZZZ</name>
<gene>
    <name evidence="2" type="ORF">TM448B02081_0009</name>
</gene>
<feature type="coiled-coil region" evidence="1">
    <location>
        <begin position="326"/>
        <end position="360"/>
    </location>
</feature>
<dbReference type="EMBL" id="MT144870">
    <property type="protein sequence ID" value="QJI00703.1"/>
    <property type="molecule type" value="Genomic_DNA"/>
</dbReference>
<sequence length="478" mass="53383">MNDQDLFIIPTEDAALDDVLIFPIGGFVRDGVVRKFTAEQAQEMVGNFKTNVLGRYIPVNREHKREAGRVARIADLWLSDDGVRGKLQEVEGQEGALAGFDYLSPEVAWSWVNPHTGQEHKNVLVGLAATNYPFFGGQMSLNSSPQVWNGSEWEVYQDSERDEQKERRAARASRYSIAVKEKSALTYPAGFPENDADYGDPVNYRYPADAEHAKAALGYFNQGGQREAGGYTSSEWAIIGRRLARLISKHLSASYEYDDGRLVQRESSSDTQTEGIMAEQVEKPEGLEDILTRLALVEGVAEDVATLKALLAEKPQVPEAASDGRAEEYAQKLEEYAAKLEAEKTKREKLEAEVFAERRKRELMEWTERVQSFSMAGEPEKFAEDMLTIAGINADVAERTMARFRAAQEQINVGGLFEQYSQAGSEADDGRSAFEREVEKVRLERFAALPYAEGFTEAFRAVGSEKPELARQYVKGGK</sequence>
<organism evidence="2">
    <name type="scientific">viral metagenome</name>
    <dbReference type="NCBI Taxonomy" id="1070528"/>
    <lineage>
        <taxon>unclassified sequences</taxon>
        <taxon>metagenomes</taxon>
        <taxon>organismal metagenomes</taxon>
    </lineage>
</organism>
<evidence type="ECO:0000256" key="1">
    <source>
        <dbReference type="SAM" id="Coils"/>
    </source>
</evidence>
<reference evidence="2" key="1">
    <citation type="submission" date="2020-03" db="EMBL/GenBank/DDBJ databases">
        <title>The deep terrestrial virosphere.</title>
        <authorList>
            <person name="Holmfeldt K."/>
            <person name="Nilsson E."/>
            <person name="Simone D."/>
            <person name="Lopez-Fernandez M."/>
            <person name="Wu X."/>
            <person name="de Brujin I."/>
            <person name="Lundin D."/>
            <person name="Andersson A."/>
            <person name="Bertilsson S."/>
            <person name="Dopson M."/>
        </authorList>
    </citation>
    <scope>NUCLEOTIDE SEQUENCE</scope>
    <source>
        <strain evidence="2">TM448B02081</strain>
    </source>
</reference>
<proteinExistence type="predicted"/>